<dbReference type="Gene3D" id="3.60.21.10">
    <property type="match status" value="1"/>
</dbReference>
<organism evidence="10">
    <name type="scientific">hydrothermal vent metagenome</name>
    <dbReference type="NCBI Taxonomy" id="652676"/>
    <lineage>
        <taxon>unclassified sequences</taxon>
        <taxon>metagenomes</taxon>
        <taxon>ecological metagenomes</taxon>
    </lineage>
</organism>
<dbReference type="NCBIfam" id="NF001204">
    <property type="entry name" value="PRK00166.1"/>
    <property type="match status" value="1"/>
</dbReference>
<dbReference type="EMBL" id="FPHG01000031">
    <property type="protein sequence ID" value="SFV56689.1"/>
    <property type="molecule type" value="Genomic_DNA"/>
</dbReference>
<protein>
    <recommendedName>
        <fullName evidence="3">bis(5'-nucleosyl)-tetraphosphatase (symmetrical)</fullName>
        <ecNumber evidence="3">3.6.1.41</ecNumber>
    </recommendedName>
    <alternativeName>
        <fullName evidence="6">Ap4A hydrolase</fullName>
    </alternativeName>
    <alternativeName>
        <fullName evidence="5">Diadenosine 5',5'''-P1,P4-tetraphosphate pyrophosphohydrolase</fullName>
    </alternativeName>
    <alternativeName>
        <fullName evidence="7">Diadenosine tetraphosphatase</fullName>
    </alternativeName>
</protein>
<dbReference type="Pfam" id="PF00149">
    <property type="entry name" value="Metallophos"/>
    <property type="match status" value="1"/>
</dbReference>
<dbReference type="PIRSF" id="PIRSF000903">
    <property type="entry name" value="B5n-ttraPtase_sm"/>
    <property type="match status" value="1"/>
</dbReference>
<evidence type="ECO:0000256" key="6">
    <source>
        <dbReference type="ARBA" id="ARBA00032248"/>
    </source>
</evidence>
<sequence length="267" mass="30402">MIWAIGDIQGCYSSLKELLAKINFDSNRDKLWIAGDLVNRGEDSLRTLLYLYSIRDSIEVVLGNHDISLIASYYGLKKSNSSIQPILEHSQAKELIDWLRSQKFLHIDRKLGYCMVHAGVSPSFDLEKAIVEANSLEYSLSGSRSKEWLDDILNKNGLESQQYSLSSFIRMRFCDENRVLDFKQKGSPDSLPENKLNLKPWFNCSSRKDIDLKIIFGHWSTLGLYNDKRVVGLDTGCVWGGKLTAMRIDNGIEEIVQIDCTNRLSPN</sequence>
<dbReference type="GO" id="GO:0008803">
    <property type="term" value="F:bis(5'-nucleosyl)-tetraphosphatase (symmetrical) activity"/>
    <property type="evidence" value="ECO:0007669"/>
    <property type="project" value="UniProtKB-EC"/>
</dbReference>
<evidence type="ECO:0000256" key="5">
    <source>
        <dbReference type="ARBA" id="ARBA00031248"/>
    </source>
</evidence>
<proteinExistence type="inferred from homology"/>
<dbReference type="InterPro" id="IPR050126">
    <property type="entry name" value="Ap4A_hydrolase"/>
</dbReference>
<dbReference type="InterPro" id="IPR004617">
    <property type="entry name" value="ApaH"/>
</dbReference>
<dbReference type="GO" id="GO:0005737">
    <property type="term" value="C:cytoplasm"/>
    <property type="evidence" value="ECO:0007669"/>
    <property type="project" value="TreeGrafter"/>
</dbReference>
<feature type="domain" description="Calcineurin-like phosphoesterase" evidence="9">
    <location>
        <begin position="2"/>
        <end position="158"/>
    </location>
</feature>
<evidence type="ECO:0000256" key="2">
    <source>
        <dbReference type="ARBA" id="ARBA00005419"/>
    </source>
</evidence>
<evidence type="ECO:0000313" key="10">
    <source>
        <dbReference type="EMBL" id="SFV56689.1"/>
    </source>
</evidence>
<evidence type="ECO:0000256" key="4">
    <source>
        <dbReference type="ARBA" id="ARBA00022801"/>
    </source>
</evidence>
<dbReference type="InterPro" id="IPR029052">
    <property type="entry name" value="Metallo-depent_PP-like"/>
</dbReference>
<evidence type="ECO:0000256" key="8">
    <source>
        <dbReference type="ARBA" id="ARBA00049417"/>
    </source>
</evidence>
<reference evidence="10" key="1">
    <citation type="submission" date="2016-10" db="EMBL/GenBank/DDBJ databases">
        <authorList>
            <person name="de Groot N.N."/>
        </authorList>
    </citation>
    <scope>NUCLEOTIDE SEQUENCE</scope>
</reference>
<evidence type="ECO:0000256" key="3">
    <source>
        <dbReference type="ARBA" id="ARBA00012506"/>
    </source>
</evidence>
<name>A0A1W1BT27_9ZZZZ</name>
<evidence type="ECO:0000256" key="7">
    <source>
        <dbReference type="ARBA" id="ARBA00033210"/>
    </source>
</evidence>
<dbReference type="PANTHER" id="PTHR42850">
    <property type="entry name" value="METALLOPHOSPHOESTERASE"/>
    <property type="match status" value="1"/>
</dbReference>
<comment type="similarity">
    <text evidence="2">Belongs to the Ap4A hydrolase family.</text>
</comment>
<dbReference type="PANTHER" id="PTHR42850:SF11">
    <property type="entry name" value="BIS(5'-NUCLEOSYL)-TETRAPHOSPHATASE [SYMMETRICAL]"/>
    <property type="match status" value="1"/>
</dbReference>
<comment type="catalytic activity">
    <reaction evidence="8">
        <text>P(1),P(4)-bis(5'-adenosyl) tetraphosphate + H2O = 2 ADP + 2 H(+)</text>
        <dbReference type="Rhea" id="RHEA:24252"/>
        <dbReference type="ChEBI" id="CHEBI:15377"/>
        <dbReference type="ChEBI" id="CHEBI:15378"/>
        <dbReference type="ChEBI" id="CHEBI:58141"/>
        <dbReference type="ChEBI" id="CHEBI:456216"/>
        <dbReference type="EC" id="3.6.1.41"/>
    </reaction>
</comment>
<dbReference type="GO" id="GO:0016791">
    <property type="term" value="F:phosphatase activity"/>
    <property type="evidence" value="ECO:0007669"/>
    <property type="project" value="TreeGrafter"/>
</dbReference>
<dbReference type="InterPro" id="IPR004843">
    <property type="entry name" value="Calcineurin-like_PHP"/>
</dbReference>
<evidence type="ECO:0000259" key="9">
    <source>
        <dbReference type="Pfam" id="PF00149"/>
    </source>
</evidence>
<accession>A0A1W1BT27</accession>
<dbReference type="SUPFAM" id="SSF56300">
    <property type="entry name" value="Metallo-dependent phosphatases"/>
    <property type="match status" value="1"/>
</dbReference>
<gene>
    <name evidence="10" type="ORF">MNB_SV-9-435</name>
</gene>
<dbReference type="GO" id="GO:0110154">
    <property type="term" value="P:RNA decapping"/>
    <property type="evidence" value="ECO:0007669"/>
    <property type="project" value="TreeGrafter"/>
</dbReference>
<comment type="function">
    <text evidence="1">Hydrolyzes diadenosine 5',5'''-P1,P4-tetraphosphate to yield ADP.</text>
</comment>
<dbReference type="EC" id="3.6.1.41" evidence="3"/>
<keyword evidence="4 10" id="KW-0378">Hydrolase</keyword>
<dbReference type="AlphaFoldDB" id="A0A1W1BT27"/>
<evidence type="ECO:0000256" key="1">
    <source>
        <dbReference type="ARBA" id="ARBA00003413"/>
    </source>
</evidence>